<protein>
    <submittedName>
        <fullName evidence="1">Uncharacterized protein</fullName>
    </submittedName>
</protein>
<evidence type="ECO:0000313" key="1">
    <source>
        <dbReference type="EMBL" id="MQM01819.1"/>
    </source>
</evidence>
<gene>
    <name evidence="1" type="ORF">Taro_034575</name>
</gene>
<dbReference type="EMBL" id="NMUH01002738">
    <property type="protein sequence ID" value="MQM01819.1"/>
    <property type="molecule type" value="Genomic_DNA"/>
</dbReference>
<comment type="caution">
    <text evidence="1">The sequence shown here is derived from an EMBL/GenBank/DDBJ whole genome shotgun (WGS) entry which is preliminary data.</text>
</comment>
<sequence length="60" mass="6896">MPLTQKREVVCLGVRRPYSWVCRHTSSYVDLRSTAPHSNIEGVNEVGRSVVELELRELEL</sequence>
<evidence type="ECO:0000313" key="2">
    <source>
        <dbReference type="Proteomes" id="UP000652761"/>
    </source>
</evidence>
<dbReference type="Proteomes" id="UP000652761">
    <property type="component" value="Unassembled WGS sequence"/>
</dbReference>
<accession>A0A843VY45</accession>
<proteinExistence type="predicted"/>
<name>A0A843VY45_COLES</name>
<dbReference type="AlphaFoldDB" id="A0A843VY45"/>
<reference evidence="1" key="1">
    <citation type="submission" date="2017-07" db="EMBL/GenBank/DDBJ databases">
        <title>Taro Niue Genome Assembly and Annotation.</title>
        <authorList>
            <person name="Atibalentja N."/>
            <person name="Keating K."/>
            <person name="Fields C.J."/>
        </authorList>
    </citation>
    <scope>NUCLEOTIDE SEQUENCE</scope>
    <source>
        <strain evidence="1">Niue_2</strain>
        <tissue evidence="1">Leaf</tissue>
    </source>
</reference>
<keyword evidence="2" id="KW-1185">Reference proteome</keyword>
<organism evidence="1 2">
    <name type="scientific">Colocasia esculenta</name>
    <name type="common">Wild taro</name>
    <name type="synonym">Arum esculentum</name>
    <dbReference type="NCBI Taxonomy" id="4460"/>
    <lineage>
        <taxon>Eukaryota</taxon>
        <taxon>Viridiplantae</taxon>
        <taxon>Streptophyta</taxon>
        <taxon>Embryophyta</taxon>
        <taxon>Tracheophyta</taxon>
        <taxon>Spermatophyta</taxon>
        <taxon>Magnoliopsida</taxon>
        <taxon>Liliopsida</taxon>
        <taxon>Araceae</taxon>
        <taxon>Aroideae</taxon>
        <taxon>Colocasieae</taxon>
        <taxon>Colocasia</taxon>
    </lineage>
</organism>